<name>A0A9P3GLI6_9APHY</name>
<evidence type="ECO:0000313" key="2">
    <source>
        <dbReference type="Proteomes" id="UP000703269"/>
    </source>
</evidence>
<dbReference type="AlphaFoldDB" id="A0A9P3GLI6"/>
<evidence type="ECO:0000313" key="1">
    <source>
        <dbReference type="EMBL" id="GJE96449.1"/>
    </source>
</evidence>
<organism evidence="1 2">
    <name type="scientific">Phanerochaete sordida</name>
    <dbReference type="NCBI Taxonomy" id="48140"/>
    <lineage>
        <taxon>Eukaryota</taxon>
        <taxon>Fungi</taxon>
        <taxon>Dikarya</taxon>
        <taxon>Basidiomycota</taxon>
        <taxon>Agaricomycotina</taxon>
        <taxon>Agaricomycetes</taxon>
        <taxon>Polyporales</taxon>
        <taxon>Phanerochaetaceae</taxon>
        <taxon>Phanerochaete</taxon>
    </lineage>
</organism>
<gene>
    <name evidence="1" type="ORF">PsYK624_126460</name>
</gene>
<comment type="caution">
    <text evidence="1">The sequence shown here is derived from an EMBL/GenBank/DDBJ whole genome shotgun (WGS) entry which is preliminary data.</text>
</comment>
<reference evidence="1 2" key="1">
    <citation type="submission" date="2021-08" db="EMBL/GenBank/DDBJ databases">
        <title>Draft Genome Sequence of Phanerochaete sordida strain YK-624.</title>
        <authorList>
            <person name="Mori T."/>
            <person name="Dohra H."/>
            <person name="Suzuki T."/>
            <person name="Kawagishi H."/>
            <person name="Hirai H."/>
        </authorList>
    </citation>
    <scope>NUCLEOTIDE SEQUENCE [LARGE SCALE GENOMIC DNA]</scope>
    <source>
        <strain evidence="1 2">YK-624</strain>
    </source>
</reference>
<sequence length="95" mass="10095">MPSRTASNTVCASFASLTCRRGCVGRCVSCAAGRNVRAAVPRGEAVRACRRRGCPGLGGVVDGYIRRRSRAPTVPFCTVSASPKPFPTWVEGHRT</sequence>
<dbReference type="Proteomes" id="UP000703269">
    <property type="component" value="Unassembled WGS sequence"/>
</dbReference>
<protein>
    <submittedName>
        <fullName evidence="1">Uncharacterized protein</fullName>
    </submittedName>
</protein>
<keyword evidence="2" id="KW-1185">Reference proteome</keyword>
<dbReference type="EMBL" id="BPQB01000059">
    <property type="protein sequence ID" value="GJE96449.1"/>
    <property type="molecule type" value="Genomic_DNA"/>
</dbReference>
<accession>A0A9P3GLI6</accession>
<proteinExistence type="predicted"/>